<feature type="coiled-coil region" evidence="2">
    <location>
        <begin position="283"/>
        <end position="324"/>
    </location>
</feature>
<protein>
    <recommendedName>
        <fullName evidence="4">DED domain-containing protein</fullName>
    </recommendedName>
</protein>
<evidence type="ECO:0000313" key="5">
    <source>
        <dbReference type="EMBL" id="CAG2219405.1"/>
    </source>
</evidence>
<dbReference type="PANTHER" id="PTHR48169:SF7">
    <property type="entry name" value="CASPASE 10"/>
    <property type="match status" value="1"/>
</dbReference>
<dbReference type="EMBL" id="CAJPWZ010001629">
    <property type="protein sequence ID" value="CAG2219405.1"/>
    <property type="molecule type" value="Genomic_DNA"/>
</dbReference>
<dbReference type="InterPro" id="IPR001875">
    <property type="entry name" value="DED_dom"/>
</dbReference>
<evidence type="ECO:0000256" key="1">
    <source>
        <dbReference type="ARBA" id="ARBA00022703"/>
    </source>
</evidence>
<evidence type="ECO:0000256" key="3">
    <source>
        <dbReference type="SAM" id="MobiDB-lite"/>
    </source>
</evidence>
<sequence length="451" mass="52201">MAATDSTNRSVGLGLSPEDFLPEPPSEDWELNILLDDIAQGITEEDLKRLKSYCIGGPGKRTLSEMKDAMDLFTHLRQTRRLTKDNLIVLQSMLFHLHRRDLQKKVVEYARRLGNVLHFYNPTDQPENGYQHLTVHVEGSVNLDRIKLEKLRDGVARLLCIPPQFVVVDGIEPGNSFLITFSIAEEYIDFVFEMQQGDSDYIIAEGVDFVKVKEKVVDLKCKICFALYDLYACFTYKLLISVCHLLPISKADTIRVTFDDCEKGLVACRKNNLEDVLAIKHEMQSFTNRIRVLESDLDNNQAQLIKVEREKKLYKTENSKLKQTCKTNAFISTMVKTLWYYMLYIKIFKPFEKLSTKAACAYFHVMLKETRRLNYDSNVLRELIEANTMMIKAKVSEDTCIRFTRCNIQLQAMASKINFLEYEKEKLAFYLKIGEHAPILSQKEDFFGCKH</sequence>
<dbReference type="OrthoDB" id="6110800at2759"/>
<dbReference type="SUPFAM" id="SSF47986">
    <property type="entry name" value="DEATH domain"/>
    <property type="match status" value="1"/>
</dbReference>
<gene>
    <name evidence="5" type="ORF">MEDL_32948</name>
</gene>
<dbReference type="Proteomes" id="UP000683360">
    <property type="component" value="Unassembled WGS sequence"/>
</dbReference>
<feature type="compositionally biased region" description="Polar residues" evidence="3">
    <location>
        <begin position="1"/>
        <end position="10"/>
    </location>
</feature>
<evidence type="ECO:0000259" key="4">
    <source>
        <dbReference type="PROSITE" id="PS50168"/>
    </source>
</evidence>
<feature type="region of interest" description="Disordered" evidence="3">
    <location>
        <begin position="1"/>
        <end position="22"/>
    </location>
</feature>
<name>A0A8S3SFK6_MYTED</name>
<organism evidence="5 6">
    <name type="scientific">Mytilus edulis</name>
    <name type="common">Blue mussel</name>
    <dbReference type="NCBI Taxonomy" id="6550"/>
    <lineage>
        <taxon>Eukaryota</taxon>
        <taxon>Metazoa</taxon>
        <taxon>Spiralia</taxon>
        <taxon>Lophotrochozoa</taxon>
        <taxon>Mollusca</taxon>
        <taxon>Bivalvia</taxon>
        <taxon>Autobranchia</taxon>
        <taxon>Pteriomorphia</taxon>
        <taxon>Mytilida</taxon>
        <taxon>Mytiloidea</taxon>
        <taxon>Mytilidae</taxon>
        <taxon>Mytilinae</taxon>
        <taxon>Mytilus</taxon>
    </lineage>
</organism>
<accession>A0A8S3SFK6</accession>
<dbReference type="CDD" id="cd00045">
    <property type="entry name" value="DED"/>
    <property type="match status" value="1"/>
</dbReference>
<comment type="caution">
    <text evidence="5">The sequence shown here is derived from an EMBL/GenBank/DDBJ whole genome shotgun (WGS) entry which is preliminary data.</text>
</comment>
<evidence type="ECO:0000313" key="6">
    <source>
        <dbReference type="Proteomes" id="UP000683360"/>
    </source>
</evidence>
<dbReference type="AlphaFoldDB" id="A0A8S3SFK6"/>
<dbReference type="InterPro" id="IPR011029">
    <property type="entry name" value="DEATH-like_dom_sf"/>
</dbReference>
<keyword evidence="2" id="KW-0175">Coiled coil</keyword>
<dbReference type="Pfam" id="PF01335">
    <property type="entry name" value="DED"/>
    <property type="match status" value="1"/>
</dbReference>
<dbReference type="Gene3D" id="1.10.533.10">
    <property type="entry name" value="Death Domain, Fas"/>
    <property type="match status" value="1"/>
</dbReference>
<reference evidence="5" key="1">
    <citation type="submission" date="2021-03" db="EMBL/GenBank/DDBJ databases">
        <authorList>
            <person name="Bekaert M."/>
        </authorList>
    </citation>
    <scope>NUCLEOTIDE SEQUENCE</scope>
</reference>
<dbReference type="GO" id="GO:0006915">
    <property type="term" value="P:apoptotic process"/>
    <property type="evidence" value="ECO:0007669"/>
    <property type="project" value="UniProtKB-KW"/>
</dbReference>
<dbReference type="SMART" id="SM00031">
    <property type="entry name" value="DED"/>
    <property type="match status" value="1"/>
</dbReference>
<proteinExistence type="predicted"/>
<keyword evidence="1" id="KW-0053">Apoptosis</keyword>
<evidence type="ECO:0000256" key="2">
    <source>
        <dbReference type="SAM" id="Coils"/>
    </source>
</evidence>
<dbReference type="PANTHER" id="PTHR48169">
    <property type="entry name" value="DED DOMAIN-CONTAINING PROTEIN"/>
    <property type="match status" value="1"/>
</dbReference>
<feature type="domain" description="DED" evidence="4">
    <location>
        <begin position="30"/>
        <end position="108"/>
    </location>
</feature>
<keyword evidence="6" id="KW-1185">Reference proteome</keyword>
<dbReference type="PROSITE" id="PS50168">
    <property type="entry name" value="DED"/>
    <property type="match status" value="1"/>
</dbReference>
<dbReference type="GO" id="GO:0042981">
    <property type="term" value="P:regulation of apoptotic process"/>
    <property type="evidence" value="ECO:0007669"/>
    <property type="project" value="InterPro"/>
</dbReference>